<dbReference type="Proteomes" id="UP000218785">
    <property type="component" value="Chromosome"/>
</dbReference>
<keyword evidence="1" id="KW-0812">Transmembrane</keyword>
<evidence type="ECO:0000313" key="3">
    <source>
        <dbReference type="Proteomes" id="UP000218785"/>
    </source>
</evidence>
<evidence type="ECO:0000256" key="1">
    <source>
        <dbReference type="SAM" id="Phobius"/>
    </source>
</evidence>
<reference evidence="2 3" key="1">
    <citation type="submission" date="2017-06" db="EMBL/GenBank/DDBJ databases">
        <title>Genome sequencing of cyanobaciteial culture collection at National Institute for Environmental Studies (NIES).</title>
        <authorList>
            <person name="Hirose Y."/>
            <person name="Shimura Y."/>
            <person name="Fujisawa T."/>
            <person name="Nakamura Y."/>
            <person name="Kawachi M."/>
        </authorList>
    </citation>
    <scope>NUCLEOTIDE SEQUENCE [LARGE SCALE GENOMIC DNA]</scope>
    <source>
        <strain evidence="2 3">NIES-37</strain>
    </source>
</reference>
<keyword evidence="1" id="KW-0472">Membrane</keyword>
<feature type="transmembrane region" description="Helical" evidence="1">
    <location>
        <begin position="92"/>
        <end position="114"/>
    </location>
</feature>
<gene>
    <name evidence="2" type="ORF">NIES37_32430</name>
</gene>
<evidence type="ECO:0000313" key="2">
    <source>
        <dbReference type="EMBL" id="BAY99264.1"/>
    </source>
</evidence>
<protein>
    <submittedName>
        <fullName evidence="2">Uncharacterized protein</fullName>
    </submittedName>
</protein>
<keyword evidence="1" id="KW-1133">Transmembrane helix</keyword>
<dbReference type="EMBL" id="AP018248">
    <property type="protein sequence ID" value="BAY99264.1"/>
    <property type="molecule type" value="Genomic_DNA"/>
</dbReference>
<sequence length="159" mass="18361">MKNIQYIDPNFEQLFAEIDPQVANSFTTEQLAAIQRGLGSSSWNRHSLDIRVSVPIPGLRFYLVLLGGSERRSQKRLRYEKGLYPFWTIKNILFLIAILGIISASSYTIFSFALSYRTAKSKAYYPTSIPWISDQSECENTNRTWSDGKCWDYQHSPDF</sequence>
<dbReference type="RefSeq" id="WP_096577260.1">
    <property type="nucleotide sequence ID" value="NZ_CAWNJS010000001.1"/>
</dbReference>
<dbReference type="AlphaFoldDB" id="A0A1Z4N0M9"/>
<dbReference type="KEGG" id="ttq:NIES37_32430"/>
<name>A0A1Z4N0M9_9CYAN</name>
<organism evidence="2 3">
    <name type="scientific">Tolypothrix tenuis PCC 7101</name>
    <dbReference type="NCBI Taxonomy" id="231146"/>
    <lineage>
        <taxon>Bacteria</taxon>
        <taxon>Bacillati</taxon>
        <taxon>Cyanobacteriota</taxon>
        <taxon>Cyanophyceae</taxon>
        <taxon>Nostocales</taxon>
        <taxon>Tolypothrichaceae</taxon>
        <taxon>Tolypothrix</taxon>
    </lineage>
</organism>
<proteinExistence type="predicted"/>
<accession>A0A1Z4N0M9</accession>
<keyword evidence="3" id="KW-1185">Reference proteome</keyword>